<evidence type="ECO:0000313" key="3">
    <source>
        <dbReference type="Proteomes" id="UP001236620"/>
    </source>
</evidence>
<evidence type="ECO:0000256" key="1">
    <source>
        <dbReference type="SAM" id="Phobius"/>
    </source>
</evidence>
<evidence type="ECO:0008006" key="4">
    <source>
        <dbReference type="Google" id="ProtNLM"/>
    </source>
</evidence>
<dbReference type="EMBL" id="JAUSWP010000001">
    <property type="protein sequence ID" value="MDQ0567426.1"/>
    <property type="molecule type" value="Genomic_DNA"/>
</dbReference>
<proteinExistence type="predicted"/>
<dbReference type="SUPFAM" id="SSF46565">
    <property type="entry name" value="Chaperone J-domain"/>
    <property type="match status" value="1"/>
</dbReference>
<reference evidence="2" key="1">
    <citation type="submission" date="2023-07" db="EMBL/GenBank/DDBJ databases">
        <title>Genomic Encyclopedia of Type Strains, Phase IV (KMG-IV): sequencing the most valuable type-strain genomes for metagenomic binning, comparative biology and taxonomic classification.</title>
        <authorList>
            <person name="Goeker M."/>
        </authorList>
    </citation>
    <scope>NUCLEOTIDE SEQUENCE [LARGE SCALE GENOMIC DNA]</scope>
    <source>
        <strain evidence="2">DSM 22019</strain>
    </source>
</reference>
<dbReference type="Proteomes" id="UP001236620">
    <property type="component" value="Unassembled WGS sequence"/>
</dbReference>
<keyword evidence="1" id="KW-1133">Transmembrane helix</keyword>
<accession>A0ABU0NDA0</accession>
<gene>
    <name evidence="2" type="ORF">J2Z63_000047</name>
</gene>
<evidence type="ECO:0000313" key="2">
    <source>
        <dbReference type="EMBL" id="MDQ0567426.1"/>
    </source>
</evidence>
<keyword evidence="3" id="KW-1185">Reference proteome</keyword>
<keyword evidence="1" id="KW-0812">Transmembrane</keyword>
<protein>
    <recommendedName>
        <fullName evidence="4">J domain-containing protein</fullName>
    </recommendedName>
</protein>
<name>A0ABU0NDA0_9MOLU</name>
<comment type="caution">
    <text evidence="2">The sequence shown here is derived from an EMBL/GenBank/DDBJ whole genome shotgun (WGS) entry which is preliminary data.</text>
</comment>
<keyword evidence="1" id="KW-0472">Membrane</keyword>
<feature type="transmembrane region" description="Helical" evidence="1">
    <location>
        <begin position="6"/>
        <end position="27"/>
    </location>
</feature>
<sequence length="288" mass="34734">MMIVFLISLLVIWILFFIFVVVFRYLLNRKDQKLKESNSEIDKIFIQNRKSWIIDNKTVILIKEYDYYENFNRIPFFGEYKETKKFLENTKVRFTSTEKLISNLKSSEDQLLLNFLHCEKLLLFAFDELKLEYNKESVLFLSKYYKQYWTIFRELMVNDFVENILKNEISCAIKNISCDVEDEIKKINDTLLEQTLNLIKELKIDIYQANLTIKKHSKKKVFSKKFNIVNQSYALLEISTLSKTKDIKKAYKSILKRYNPNFKQEYAYNKTEINKVYDFIKRLKSITN</sequence>
<dbReference type="InterPro" id="IPR036869">
    <property type="entry name" value="J_dom_sf"/>
</dbReference>
<organism evidence="2 3">
    <name type="scientific">Mycoplasma yeatsii</name>
    <dbReference type="NCBI Taxonomy" id="51365"/>
    <lineage>
        <taxon>Bacteria</taxon>
        <taxon>Bacillati</taxon>
        <taxon>Mycoplasmatota</taxon>
        <taxon>Mollicutes</taxon>
        <taxon>Mycoplasmataceae</taxon>
        <taxon>Mycoplasma</taxon>
    </lineage>
</organism>